<keyword evidence="3" id="KW-1185">Reference proteome</keyword>
<feature type="region of interest" description="Disordered" evidence="1">
    <location>
        <begin position="170"/>
        <end position="258"/>
    </location>
</feature>
<evidence type="ECO:0000313" key="2">
    <source>
        <dbReference type="EMBL" id="SFG38175.1"/>
    </source>
</evidence>
<sequence length="258" mass="28700">MHPSWKSPSERTIREPPTFRLPNRLIMCRISASKRKNRMDSLPKFFTPRRVPPFVKRFRSRGSLMKRLAKIRFFPAFERIHLTGLRKSAQYEKTAERPGSKIFVADGVGGEAFRPQKNPLKIPAAAIGHVSSASRGGGKIAAVVPPNSGEIPPPARCMACPEPAILTGPLRSEKTFRRRNGCSRASSPAPHAGYRGGRAQSRDDHRPALANRPPLQRLLKRPSRSEKPPGPCLPSFPVGISRKRPFVIGTRRKKPCGR</sequence>
<evidence type="ECO:0000313" key="3">
    <source>
        <dbReference type="Proteomes" id="UP000198661"/>
    </source>
</evidence>
<dbReference type="EMBL" id="FOOK01000030">
    <property type="protein sequence ID" value="SFG38175.1"/>
    <property type="molecule type" value="Genomic_DNA"/>
</dbReference>
<dbReference type="AlphaFoldDB" id="A0A1I2RBT5"/>
<proteinExistence type="predicted"/>
<protein>
    <submittedName>
        <fullName evidence="2">Uncharacterized protein</fullName>
    </submittedName>
</protein>
<organism evidence="2 3">
    <name type="scientific">Planifilum fulgidum</name>
    <dbReference type="NCBI Taxonomy" id="201973"/>
    <lineage>
        <taxon>Bacteria</taxon>
        <taxon>Bacillati</taxon>
        <taxon>Bacillota</taxon>
        <taxon>Bacilli</taxon>
        <taxon>Bacillales</taxon>
        <taxon>Thermoactinomycetaceae</taxon>
        <taxon>Planifilum</taxon>
    </lineage>
</organism>
<evidence type="ECO:0000256" key="1">
    <source>
        <dbReference type="SAM" id="MobiDB-lite"/>
    </source>
</evidence>
<feature type="compositionally biased region" description="Basic residues" evidence="1">
    <location>
        <begin position="241"/>
        <end position="258"/>
    </location>
</feature>
<reference evidence="2 3" key="1">
    <citation type="submission" date="2016-10" db="EMBL/GenBank/DDBJ databases">
        <authorList>
            <person name="de Groot N.N."/>
        </authorList>
    </citation>
    <scope>NUCLEOTIDE SEQUENCE [LARGE SCALE GENOMIC DNA]</scope>
    <source>
        <strain evidence="2 3">DSM 44945</strain>
    </source>
</reference>
<name>A0A1I2RBT5_9BACL</name>
<gene>
    <name evidence="2" type="ORF">SAMN04488025_1301</name>
</gene>
<accession>A0A1I2RBT5</accession>
<dbReference type="Proteomes" id="UP000198661">
    <property type="component" value="Unassembled WGS sequence"/>
</dbReference>